<accession>A0A556RV22</accession>
<protein>
    <recommendedName>
        <fullName evidence="3">Limonene hydroxylase</fullName>
    </recommendedName>
</protein>
<organism evidence="1 2">
    <name type="scientific">Gilliamella apicola</name>
    <dbReference type="NCBI Taxonomy" id="1196095"/>
    <lineage>
        <taxon>Bacteria</taxon>
        <taxon>Pseudomonadati</taxon>
        <taxon>Pseudomonadota</taxon>
        <taxon>Gammaproteobacteria</taxon>
        <taxon>Orbales</taxon>
        <taxon>Orbaceae</taxon>
        <taxon>Gilliamella</taxon>
    </lineage>
</organism>
<dbReference type="AlphaFoldDB" id="A0A556RV22"/>
<comment type="caution">
    <text evidence="1">The sequence shown here is derived from an EMBL/GenBank/DDBJ whole genome shotgun (WGS) entry which is preliminary data.</text>
</comment>
<evidence type="ECO:0000313" key="1">
    <source>
        <dbReference type="EMBL" id="TSJ92723.1"/>
    </source>
</evidence>
<dbReference type="RefSeq" id="WP_144093396.1">
    <property type="nucleotide sequence ID" value="NZ_VMHM01000023.1"/>
</dbReference>
<dbReference type="EMBL" id="VMHM01000023">
    <property type="protein sequence ID" value="TSJ92723.1"/>
    <property type="molecule type" value="Genomic_DNA"/>
</dbReference>
<proteinExistence type="predicted"/>
<dbReference type="Proteomes" id="UP000319483">
    <property type="component" value="Unassembled WGS sequence"/>
</dbReference>
<evidence type="ECO:0008006" key="3">
    <source>
        <dbReference type="Google" id="ProtNLM"/>
    </source>
</evidence>
<reference evidence="1 2" key="1">
    <citation type="submission" date="2019-07" db="EMBL/GenBank/DDBJ databases">
        <title>Gilliamella genomes.</title>
        <authorList>
            <person name="Zheng H."/>
        </authorList>
    </citation>
    <scope>NUCLEOTIDE SEQUENCE [LARGE SCALE GENOMIC DNA]</scope>
    <source>
        <strain evidence="1 2">W8127</strain>
    </source>
</reference>
<name>A0A556RV22_9GAMM</name>
<sequence length="527" mass="60299">MTTNLNTTTEQPFPIVWDNNRISIYQFLLPYQNADKLPEIAETLPDDESLDNNEFKWADGAMDGVINHHGASTEQNCVENMLMLLQQITIQPNQSDIEQLYNLVTTERTLSFIDDLAEAIPNIDVDFDKLYEFIYWLAINSPDREIIKFSIAILGSFTTEQTELFMLFGMHNEFSLYSAIALENTLSSENDIENTLMKLAQKVDGWGRIQIVERLTNYPLSSASKDWLLRAGYQNSIMNEYLAYTCAVAGELDKVLEQESIDNELISSIGEILEALINGGPAEDIYCYDVAAQVCANYLTHLLKQPNLVDLNILRAVKLIHNFVAEEVDENTPNWHEQIKDEIIEKANQFIQQDKWLELIEENLTANNENQFSLAAELYSQYGFDAWPARFEYQKKYNGDQWNDLMQSDSISRIQQVIQLANQQYDFAKLATGPTLDDGFGEDDAHYILLLILQELDRFSEVGEDLLLIALKSPLMRHRTMALNAIKAWDRSLWSDNIKTAIQELAIIEPDDEIKEDLAALIAEMND</sequence>
<evidence type="ECO:0000313" key="2">
    <source>
        <dbReference type="Proteomes" id="UP000319483"/>
    </source>
</evidence>
<gene>
    <name evidence="1" type="ORF">FPQ15_13700</name>
</gene>